<reference evidence="6" key="1">
    <citation type="submission" date="2022-12" db="EMBL/GenBank/DDBJ databases">
        <title>Chromosome-Level Genome Assembly of Japanese Cedar (Cryptomeriajaponica D. Don).</title>
        <authorList>
            <person name="Fujino T."/>
            <person name="Yamaguchi K."/>
            <person name="Yokoyama T."/>
            <person name="Hamanaka T."/>
            <person name="Harazono Y."/>
            <person name="Kamada H."/>
            <person name="Kobayashi W."/>
            <person name="Ujino-Ihara T."/>
            <person name="Uchiyama K."/>
            <person name="Matsumoto A."/>
            <person name="Izuno A."/>
            <person name="Tsumura Y."/>
            <person name="Toyoda A."/>
            <person name="Shigenobu S."/>
            <person name="Moriguchi Y."/>
            <person name="Ueno S."/>
            <person name="Kasahara M."/>
        </authorList>
    </citation>
    <scope>NUCLEOTIDE SEQUENCE</scope>
</reference>
<comment type="similarity">
    <text evidence="1 4">Belongs to the glycosyl hydrolase 17 family.</text>
</comment>
<dbReference type="Pfam" id="PF00332">
    <property type="entry name" value="Glyco_hydro_17"/>
    <property type="match status" value="1"/>
</dbReference>
<dbReference type="InterPro" id="IPR017853">
    <property type="entry name" value="GH"/>
</dbReference>
<evidence type="ECO:0000256" key="3">
    <source>
        <dbReference type="ARBA" id="ARBA00023295"/>
    </source>
</evidence>
<evidence type="ECO:0000313" key="7">
    <source>
        <dbReference type="Proteomes" id="UP001234787"/>
    </source>
</evidence>
<keyword evidence="3" id="KW-0326">Glycosidase</keyword>
<comment type="caution">
    <text evidence="6">The sequence shown here is derived from an EMBL/GenBank/DDBJ whole genome shotgun (WGS) entry which is preliminary data.</text>
</comment>
<keyword evidence="7" id="KW-1185">Reference proteome</keyword>
<dbReference type="EMBL" id="BSEH01000550">
    <property type="protein sequence ID" value="GLJ58811.1"/>
    <property type="molecule type" value="Genomic_DNA"/>
</dbReference>
<dbReference type="GO" id="GO:0005975">
    <property type="term" value="P:carbohydrate metabolic process"/>
    <property type="evidence" value="ECO:0007669"/>
    <property type="project" value="InterPro"/>
</dbReference>
<evidence type="ECO:0000313" key="6">
    <source>
        <dbReference type="EMBL" id="GLJ58811.1"/>
    </source>
</evidence>
<dbReference type="Proteomes" id="UP001234787">
    <property type="component" value="Unassembled WGS sequence"/>
</dbReference>
<dbReference type="InterPro" id="IPR044965">
    <property type="entry name" value="Glyco_hydro_17_plant"/>
</dbReference>
<dbReference type="SUPFAM" id="SSF51445">
    <property type="entry name" value="(Trans)glycosidases"/>
    <property type="match status" value="1"/>
</dbReference>
<evidence type="ECO:0000256" key="2">
    <source>
        <dbReference type="ARBA" id="ARBA00022801"/>
    </source>
</evidence>
<keyword evidence="5" id="KW-0732">Signal</keyword>
<feature type="chain" id="PRO_5042000531" description="Glucan endo-1,3-beta-D-glucosidase" evidence="5">
    <location>
        <begin position="23"/>
        <end position="246"/>
    </location>
</feature>
<name>A0AAD3RR31_CRYJA</name>
<protein>
    <recommendedName>
        <fullName evidence="8">Glucan endo-1,3-beta-D-glucosidase</fullName>
    </recommendedName>
</protein>
<dbReference type="GO" id="GO:0004553">
    <property type="term" value="F:hydrolase activity, hydrolyzing O-glycosyl compounds"/>
    <property type="evidence" value="ECO:0007669"/>
    <property type="project" value="InterPro"/>
</dbReference>
<organism evidence="6 7">
    <name type="scientific">Cryptomeria japonica</name>
    <name type="common">Japanese cedar</name>
    <name type="synonym">Cupressus japonica</name>
    <dbReference type="NCBI Taxonomy" id="3369"/>
    <lineage>
        <taxon>Eukaryota</taxon>
        <taxon>Viridiplantae</taxon>
        <taxon>Streptophyta</taxon>
        <taxon>Embryophyta</taxon>
        <taxon>Tracheophyta</taxon>
        <taxon>Spermatophyta</taxon>
        <taxon>Pinopsida</taxon>
        <taxon>Pinidae</taxon>
        <taxon>Conifers II</taxon>
        <taxon>Cupressales</taxon>
        <taxon>Cupressaceae</taxon>
        <taxon>Cryptomeria</taxon>
    </lineage>
</organism>
<evidence type="ECO:0008006" key="8">
    <source>
        <dbReference type="Google" id="ProtNLM"/>
    </source>
</evidence>
<dbReference type="InterPro" id="IPR000490">
    <property type="entry name" value="Glyco_hydro_17"/>
</dbReference>
<dbReference type="Gene3D" id="3.20.20.80">
    <property type="entry name" value="Glycosidases"/>
    <property type="match status" value="1"/>
</dbReference>
<evidence type="ECO:0000256" key="1">
    <source>
        <dbReference type="ARBA" id="ARBA00008773"/>
    </source>
</evidence>
<keyword evidence="2" id="KW-0378">Hydrolase</keyword>
<proteinExistence type="inferred from homology"/>
<evidence type="ECO:0000256" key="5">
    <source>
        <dbReference type="SAM" id="SignalP"/>
    </source>
</evidence>
<dbReference type="AlphaFoldDB" id="A0AAD3RR31"/>
<feature type="signal peptide" evidence="5">
    <location>
        <begin position="1"/>
        <end position="22"/>
    </location>
</feature>
<sequence length="246" mass="26756">MGACGFHLSLIVVSLGIKFVWGDTDPFFLSHAVGINYGRLADNLPPPSKAVELIKSINAGYVKIYDADSEVLKALANSTLPVVITVANEEVSGIASSTTTSDQWLQTNVLPYYPLTKISIIMVGNEILSHTELQSVWPQLVPAMQNMHASLQKLNLDSSIKVTTSIGMDALSSSYPPSNGSFKQEIAMSVIQPMLSFLSATDSYFFLDVYPFFAWNSDPANISLDYVLFGEITADVVQDGTLSYLI</sequence>
<dbReference type="PANTHER" id="PTHR32227">
    <property type="entry name" value="GLUCAN ENDO-1,3-BETA-GLUCOSIDASE BG1-RELATED-RELATED"/>
    <property type="match status" value="1"/>
</dbReference>
<evidence type="ECO:0000256" key="4">
    <source>
        <dbReference type="RuleBase" id="RU004335"/>
    </source>
</evidence>
<accession>A0AAD3RR31</accession>
<gene>
    <name evidence="6" type="ORF">SUGI_1479010</name>
</gene>